<keyword evidence="2" id="KW-1185">Reference proteome</keyword>
<name>A0AAN7A133_9PEZI</name>
<organism evidence="1 2">
    <name type="scientific">Chaetomidium leptoderma</name>
    <dbReference type="NCBI Taxonomy" id="669021"/>
    <lineage>
        <taxon>Eukaryota</taxon>
        <taxon>Fungi</taxon>
        <taxon>Dikarya</taxon>
        <taxon>Ascomycota</taxon>
        <taxon>Pezizomycotina</taxon>
        <taxon>Sordariomycetes</taxon>
        <taxon>Sordariomycetidae</taxon>
        <taxon>Sordariales</taxon>
        <taxon>Chaetomiaceae</taxon>
        <taxon>Chaetomidium</taxon>
    </lineage>
</organism>
<reference evidence="1" key="2">
    <citation type="submission" date="2023-05" db="EMBL/GenBank/DDBJ databases">
        <authorList>
            <consortium name="Lawrence Berkeley National Laboratory"/>
            <person name="Steindorff A."/>
            <person name="Hensen N."/>
            <person name="Bonometti L."/>
            <person name="Westerberg I."/>
            <person name="Brannstrom I.O."/>
            <person name="Guillou S."/>
            <person name="Cros-Aarteil S."/>
            <person name="Calhoun S."/>
            <person name="Haridas S."/>
            <person name="Kuo A."/>
            <person name="Mondo S."/>
            <person name="Pangilinan J."/>
            <person name="Riley R."/>
            <person name="Labutti K."/>
            <person name="Andreopoulos B."/>
            <person name="Lipzen A."/>
            <person name="Chen C."/>
            <person name="Yanf M."/>
            <person name="Daum C."/>
            <person name="Ng V."/>
            <person name="Clum A."/>
            <person name="Ohm R."/>
            <person name="Martin F."/>
            <person name="Silar P."/>
            <person name="Natvig D."/>
            <person name="Lalanne C."/>
            <person name="Gautier V."/>
            <person name="Ament-Velasquez S.L."/>
            <person name="Kruys A."/>
            <person name="Hutchinson M.I."/>
            <person name="Powell A.J."/>
            <person name="Barry K."/>
            <person name="Miller A.N."/>
            <person name="Grigoriev I.V."/>
            <person name="Debuchy R."/>
            <person name="Gladieux P."/>
            <person name="Thoren M.H."/>
            <person name="Johannesson H."/>
        </authorList>
    </citation>
    <scope>NUCLEOTIDE SEQUENCE</scope>
    <source>
        <strain evidence="1">CBS 538.74</strain>
    </source>
</reference>
<dbReference type="Proteomes" id="UP001302745">
    <property type="component" value="Unassembled WGS sequence"/>
</dbReference>
<sequence length="69" mass="7811">MGILWVTSYGPPKNKHAAYDHWLLTGPSYLDINSLEVGYNAHMMIMHDSSSWLRTGVVAVKRWAHNVVS</sequence>
<dbReference type="EMBL" id="MU856849">
    <property type="protein sequence ID" value="KAK4157568.1"/>
    <property type="molecule type" value="Genomic_DNA"/>
</dbReference>
<reference evidence="1" key="1">
    <citation type="journal article" date="2023" name="Mol. Phylogenet. Evol.">
        <title>Genome-scale phylogeny and comparative genomics of the fungal order Sordariales.</title>
        <authorList>
            <person name="Hensen N."/>
            <person name="Bonometti L."/>
            <person name="Westerberg I."/>
            <person name="Brannstrom I.O."/>
            <person name="Guillou S."/>
            <person name="Cros-Aarteil S."/>
            <person name="Calhoun S."/>
            <person name="Haridas S."/>
            <person name="Kuo A."/>
            <person name="Mondo S."/>
            <person name="Pangilinan J."/>
            <person name="Riley R."/>
            <person name="LaButti K."/>
            <person name="Andreopoulos B."/>
            <person name="Lipzen A."/>
            <person name="Chen C."/>
            <person name="Yan M."/>
            <person name="Daum C."/>
            <person name="Ng V."/>
            <person name="Clum A."/>
            <person name="Steindorff A."/>
            <person name="Ohm R.A."/>
            <person name="Martin F."/>
            <person name="Silar P."/>
            <person name="Natvig D.O."/>
            <person name="Lalanne C."/>
            <person name="Gautier V."/>
            <person name="Ament-Velasquez S.L."/>
            <person name="Kruys A."/>
            <person name="Hutchinson M.I."/>
            <person name="Powell A.J."/>
            <person name="Barry K."/>
            <person name="Miller A.N."/>
            <person name="Grigoriev I.V."/>
            <person name="Debuchy R."/>
            <person name="Gladieux P."/>
            <person name="Hiltunen Thoren M."/>
            <person name="Johannesson H."/>
        </authorList>
    </citation>
    <scope>NUCLEOTIDE SEQUENCE</scope>
    <source>
        <strain evidence="1">CBS 538.74</strain>
    </source>
</reference>
<comment type="caution">
    <text evidence="1">The sequence shown here is derived from an EMBL/GenBank/DDBJ whole genome shotgun (WGS) entry which is preliminary data.</text>
</comment>
<evidence type="ECO:0000313" key="1">
    <source>
        <dbReference type="EMBL" id="KAK4157568.1"/>
    </source>
</evidence>
<proteinExistence type="predicted"/>
<evidence type="ECO:0000313" key="2">
    <source>
        <dbReference type="Proteomes" id="UP001302745"/>
    </source>
</evidence>
<protein>
    <submittedName>
        <fullName evidence="1">Uncharacterized protein</fullName>
    </submittedName>
</protein>
<gene>
    <name evidence="1" type="ORF">C8A00DRAFT_29571</name>
</gene>
<dbReference type="AlphaFoldDB" id="A0AAN7A133"/>
<accession>A0AAN7A133</accession>